<evidence type="ECO:0000313" key="4">
    <source>
        <dbReference type="RefSeq" id="XP_017028943.1"/>
    </source>
</evidence>
<dbReference type="RefSeq" id="XP_017028943.1">
    <property type="nucleotide sequence ID" value="XM_017173454.3"/>
</dbReference>
<evidence type="ECO:0000256" key="1">
    <source>
        <dbReference type="SAM" id="MobiDB-lite"/>
    </source>
</evidence>
<feature type="compositionally biased region" description="Basic and acidic residues" evidence="1">
    <location>
        <begin position="311"/>
        <end position="320"/>
    </location>
</feature>
<dbReference type="GeneID" id="108079193"/>
<keyword evidence="3" id="KW-1185">Reference proteome</keyword>
<dbReference type="AlphaFoldDB" id="A0A6P4J329"/>
<dbReference type="Proteomes" id="UP001652661">
    <property type="component" value="Chromosome X"/>
</dbReference>
<protein>
    <submittedName>
        <fullName evidence="4">Uncharacterized protein isoform X1</fullName>
    </submittedName>
</protein>
<name>A0A6P4J329_DROKI</name>
<feature type="region of interest" description="Disordered" evidence="1">
    <location>
        <begin position="60"/>
        <end position="129"/>
    </location>
</feature>
<feature type="compositionally biased region" description="Polar residues" evidence="1">
    <location>
        <begin position="202"/>
        <end position="285"/>
    </location>
</feature>
<feature type="compositionally biased region" description="Basic residues" evidence="1">
    <location>
        <begin position="1"/>
        <end position="10"/>
    </location>
</feature>
<feature type="domain" description="Enkurin" evidence="2">
    <location>
        <begin position="292"/>
        <end position="390"/>
    </location>
</feature>
<feature type="region of interest" description="Disordered" evidence="1">
    <location>
        <begin position="1"/>
        <end position="23"/>
    </location>
</feature>
<feature type="compositionally biased region" description="Basic and acidic residues" evidence="1">
    <location>
        <begin position="179"/>
        <end position="189"/>
    </location>
</feature>
<feature type="compositionally biased region" description="Basic and acidic residues" evidence="1">
    <location>
        <begin position="11"/>
        <end position="23"/>
    </location>
</feature>
<dbReference type="OrthoDB" id="10264920at2759"/>
<evidence type="ECO:0000259" key="2">
    <source>
        <dbReference type="PROSITE" id="PS51665"/>
    </source>
</evidence>
<dbReference type="PROSITE" id="PS51665">
    <property type="entry name" value="ENKURIN"/>
    <property type="match status" value="1"/>
</dbReference>
<organism evidence="3 4">
    <name type="scientific">Drosophila kikkawai</name>
    <name type="common">Fruit fly</name>
    <dbReference type="NCBI Taxonomy" id="30033"/>
    <lineage>
        <taxon>Eukaryota</taxon>
        <taxon>Metazoa</taxon>
        <taxon>Ecdysozoa</taxon>
        <taxon>Arthropoda</taxon>
        <taxon>Hexapoda</taxon>
        <taxon>Insecta</taxon>
        <taxon>Pterygota</taxon>
        <taxon>Neoptera</taxon>
        <taxon>Endopterygota</taxon>
        <taxon>Diptera</taxon>
        <taxon>Brachycera</taxon>
        <taxon>Muscomorpha</taxon>
        <taxon>Ephydroidea</taxon>
        <taxon>Drosophilidae</taxon>
        <taxon>Drosophila</taxon>
        <taxon>Sophophora</taxon>
    </lineage>
</organism>
<sequence>MIATLRRQHGGGRDFLQENKQRVSRMETNGRCLAAASARRVPLWRPVALHYPEKLRPHINLGGQRRTRHEPSQKVAGSELRSGLAQPYTGAGGNKIAPPCGREMNRRQQADQQEQVRLQGGWVDPRRKERPVRRCCHPECQCHQSAEQVPVPVSPPSRQGEGDQVERLSQCPSRISRHSMREERSKAGEDSMESEAPLSARSRASTVTIKSKRSVSQESNRSNVTVKSNITVASKQSNASRQSNISKQSNGSKQSNISKQSNASKQSNISKHTITSKRSQLSQKSGPMEEMPPPEYQDRKHHHHQQQSEPKPQEPVHGDYEGYTPLTADQKQAMREDAQFKYGKLMEEYNHLPVSAPTLRVRSRRIAIEKQLDELDYAINMFDQPHMDMYYRR</sequence>
<gene>
    <name evidence="4" type="primary">LOC108079193</name>
</gene>
<dbReference type="InterPro" id="IPR027012">
    <property type="entry name" value="Enkurin_dom"/>
</dbReference>
<proteinExistence type="predicted"/>
<reference evidence="4" key="1">
    <citation type="submission" date="2025-08" db="UniProtKB">
        <authorList>
            <consortium name="RefSeq"/>
        </authorList>
    </citation>
    <scope>IDENTIFICATION</scope>
    <source>
        <strain evidence="4">14028-0561.14</strain>
        <tissue evidence="4">Whole fly</tissue>
    </source>
</reference>
<evidence type="ECO:0000313" key="3">
    <source>
        <dbReference type="Proteomes" id="UP001652661"/>
    </source>
</evidence>
<accession>A0A6P4J329</accession>
<dbReference type="Pfam" id="PF13864">
    <property type="entry name" value="Enkurin"/>
    <property type="match status" value="1"/>
</dbReference>
<feature type="region of interest" description="Disordered" evidence="1">
    <location>
        <begin position="145"/>
        <end position="324"/>
    </location>
</feature>